<feature type="compositionally biased region" description="Low complexity" evidence="1">
    <location>
        <begin position="451"/>
        <end position="482"/>
    </location>
</feature>
<gene>
    <name evidence="2" type="ORF">PsYK624_009940</name>
</gene>
<dbReference type="Proteomes" id="UP000703269">
    <property type="component" value="Unassembled WGS sequence"/>
</dbReference>
<name>A0A9P3FXF5_9APHY</name>
<reference evidence="2 3" key="1">
    <citation type="submission" date="2021-08" db="EMBL/GenBank/DDBJ databases">
        <title>Draft Genome Sequence of Phanerochaete sordida strain YK-624.</title>
        <authorList>
            <person name="Mori T."/>
            <person name="Dohra H."/>
            <person name="Suzuki T."/>
            <person name="Kawagishi H."/>
            <person name="Hirai H."/>
        </authorList>
    </citation>
    <scope>NUCLEOTIDE SEQUENCE [LARGE SCALE GENOMIC DNA]</scope>
    <source>
        <strain evidence="2 3">YK-624</strain>
    </source>
</reference>
<dbReference type="EMBL" id="BPQB01000001">
    <property type="protein sequence ID" value="GJE84918.1"/>
    <property type="molecule type" value="Genomic_DNA"/>
</dbReference>
<feature type="compositionally biased region" description="Low complexity" evidence="1">
    <location>
        <begin position="420"/>
        <end position="429"/>
    </location>
</feature>
<proteinExistence type="predicted"/>
<sequence length="640" mass="71267">MTTSTAPKSQYHHVIPRFILRRYKQNGPTIAPPSSPPRKTRPGNRPDEFIYYYDIFKGELQLRSVGTVYGVRDLYMDASNPGDVMELEKKLADLEGKAAKVIGKIHDTMQQTLSVSLSRREHDDLRKFLFVMYYRKENLALTYWQEDHPENAPVRAWIQEYRKKHGFKTAADFWLHVLRYYLDTSHEVITKDYRDIVQKFGLLKLEEMMLRSVDPSIKFEAVAYGSQAEASLTSIWEAAPGEEFLLGHNTFGLWEGLCLGQPALHRIFVVSPRIAIVHRQKLVAGTSSLPHIPGLAPADINHSDLLDIPTPPAVVSHQGLAGKPLPTAGAESLQNKISPAAQDDVFTFTKSKLTPTQTDAFNAVVLRNVRHDGSLTFVSVPTALATIRRYCASPEPENMLTKHFFTGLIEVLANATSSAAPSFSFTPSPKRSRQRQMSQTPTAAPRPQGVSLHADSLTSSDALSTTGTSLGTTRTPATPPIATHSTILEDRLRNLILAEQGGTSTFASPYSAAHAVWKLCKHDEMPEIAPRIEVFRISGEAYSRFAALLRSPSDQHFQPHPEYRLRKDLSAEDSAVFFALVGQVFNMLGVTAPPDRRRSLVLLHQASMIGFAEKLAQTRHDTLAELLRVSGLRVIDQCDI</sequence>
<feature type="region of interest" description="Disordered" evidence="1">
    <location>
        <begin position="26"/>
        <end position="45"/>
    </location>
</feature>
<comment type="caution">
    <text evidence="2">The sequence shown here is derived from an EMBL/GenBank/DDBJ whole genome shotgun (WGS) entry which is preliminary data.</text>
</comment>
<dbReference type="OrthoDB" id="2801371at2759"/>
<evidence type="ECO:0008006" key="4">
    <source>
        <dbReference type="Google" id="ProtNLM"/>
    </source>
</evidence>
<evidence type="ECO:0000256" key="1">
    <source>
        <dbReference type="SAM" id="MobiDB-lite"/>
    </source>
</evidence>
<evidence type="ECO:0000313" key="3">
    <source>
        <dbReference type="Proteomes" id="UP000703269"/>
    </source>
</evidence>
<feature type="region of interest" description="Disordered" evidence="1">
    <location>
        <begin position="420"/>
        <end position="482"/>
    </location>
</feature>
<dbReference type="InterPro" id="IPR025332">
    <property type="entry name" value="DUF4238"/>
</dbReference>
<accession>A0A9P3FXF5</accession>
<dbReference type="AlphaFoldDB" id="A0A9P3FXF5"/>
<keyword evidence="3" id="KW-1185">Reference proteome</keyword>
<protein>
    <recommendedName>
        <fullName evidence="4">DUF4238 domain-containing protein</fullName>
    </recommendedName>
</protein>
<dbReference type="Pfam" id="PF14022">
    <property type="entry name" value="DUF4238"/>
    <property type="match status" value="1"/>
</dbReference>
<evidence type="ECO:0000313" key="2">
    <source>
        <dbReference type="EMBL" id="GJE84918.1"/>
    </source>
</evidence>
<organism evidence="2 3">
    <name type="scientific">Phanerochaete sordida</name>
    <dbReference type="NCBI Taxonomy" id="48140"/>
    <lineage>
        <taxon>Eukaryota</taxon>
        <taxon>Fungi</taxon>
        <taxon>Dikarya</taxon>
        <taxon>Basidiomycota</taxon>
        <taxon>Agaricomycotina</taxon>
        <taxon>Agaricomycetes</taxon>
        <taxon>Polyporales</taxon>
        <taxon>Phanerochaetaceae</taxon>
        <taxon>Phanerochaete</taxon>
    </lineage>
</organism>